<dbReference type="RefSeq" id="WP_163962826.1">
    <property type="nucleotide sequence ID" value="NZ_JAAIVB010000037.1"/>
</dbReference>
<proteinExistence type="predicted"/>
<dbReference type="PROSITE" id="PS51257">
    <property type="entry name" value="PROKAR_LIPOPROTEIN"/>
    <property type="match status" value="1"/>
</dbReference>
<feature type="chain" id="PRO_5025335062" description="Lipoprotein" evidence="1">
    <location>
        <begin position="20"/>
        <end position="127"/>
    </location>
</feature>
<keyword evidence="1" id="KW-0732">Signal</keyword>
<sequence>MKTLSLTAVSLSIALLAGCANFKLPGFGDSEPKVEAPVRKVARNPDLPQQTIEVADADGKVTVQKVEFRSGVSSATVERLAQRFGCTGRAGAGLVTDKGPVEVYRLQCDNGTTFMAKCELRQCRPLR</sequence>
<dbReference type="EMBL" id="JAAIVB010000037">
    <property type="protein sequence ID" value="NEX61528.1"/>
    <property type="molecule type" value="Genomic_DNA"/>
</dbReference>
<evidence type="ECO:0000256" key="1">
    <source>
        <dbReference type="SAM" id="SignalP"/>
    </source>
</evidence>
<protein>
    <recommendedName>
        <fullName evidence="4">Lipoprotein</fullName>
    </recommendedName>
</protein>
<feature type="signal peptide" evidence="1">
    <location>
        <begin position="1"/>
        <end position="19"/>
    </location>
</feature>
<evidence type="ECO:0000313" key="2">
    <source>
        <dbReference type="EMBL" id="NEX61528.1"/>
    </source>
</evidence>
<accession>A0A6B3SM16</accession>
<organism evidence="2 3">
    <name type="scientific">Noviherbaspirillum galbum</name>
    <dbReference type="NCBI Taxonomy" id="2709383"/>
    <lineage>
        <taxon>Bacteria</taxon>
        <taxon>Pseudomonadati</taxon>
        <taxon>Pseudomonadota</taxon>
        <taxon>Betaproteobacteria</taxon>
        <taxon>Burkholderiales</taxon>
        <taxon>Oxalobacteraceae</taxon>
        <taxon>Noviherbaspirillum</taxon>
    </lineage>
</organism>
<dbReference type="AlphaFoldDB" id="A0A6B3SM16"/>
<gene>
    <name evidence="2" type="ORF">G3574_10595</name>
</gene>
<dbReference type="Proteomes" id="UP000482155">
    <property type="component" value="Unassembled WGS sequence"/>
</dbReference>
<keyword evidence="3" id="KW-1185">Reference proteome</keyword>
<comment type="caution">
    <text evidence="2">The sequence shown here is derived from an EMBL/GenBank/DDBJ whole genome shotgun (WGS) entry which is preliminary data.</text>
</comment>
<evidence type="ECO:0008006" key="4">
    <source>
        <dbReference type="Google" id="ProtNLM"/>
    </source>
</evidence>
<name>A0A6B3SM16_9BURK</name>
<reference evidence="2 3" key="1">
    <citation type="submission" date="2020-02" db="EMBL/GenBank/DDBJ databases">
        <authorList>
            <person name="Kim M.K."/>
        </authorList>
    </citation>
    <scope>NUCLEOTIDE SEQUENCE [LARGE SCALE GENOMIC DNA]</scope>
    <source>
        <strain evidence="2 3">17J57-3</strain>
    </source>
</reference>
<evidence type="ECO:0000313" key="3">
    <source>
        <dbReference type="Proteomes" id="UP000482155"/>
    </source>
</evidence>